<dbReference type="EMBL" id="RSFE01000004">
    <property type="protein sequence ID" value="RWU11102.1"/>
    <property type="molecule type" value="Genomic_DNA"/>
</dbReference>
<comment type="similarity">
    <text evidence="1">Belongs to the membrane fusion protein (MFP) (TC 8.A.1) family.</text>
</comment>
<reference evidence="6 7" key="1">
    <citation type="submission" date="2018-12" db="EMBL/GenBank/DDBJ databases">
        <authorList>
            <person name="Li A."/>
            <person name="Zhang M."/>
            <person name="Zhu H."/>
        </authorList>
    </citation>
    <scope>NUCLEOTIDE SEQUENCE [LARGE SCALE GENOMIC DNA]</scope>
    <source>
        <strain evidence="6 7">R04H25</strain>
    </source>
</reference>
<proteinExistence type="inferred from homology"/>
<dbReference type="Gene3D" id="2.40.30.170">
    <property type="match status" value="1"/>
</dbReference>
<evidence type="ECO:0000313" key="6">
    <source>
        <dbReference type="EMBL" id="RWU11102.1"/>
    </source>
</evidence>
<feature type="domain" description="Multidrug resistance protein MdtA-like C-terminal permuted SH3" evidence="5">
    <location>
        <begin position="277"/>
        <end position="341"/>
    </location>
</feature>
<dbReference type="Pfam" id="PF25954">
    <property type="entry name" value="Beta-barrel_RND_2"/>
    <property type="match status" value="1"/>
</dbReference>
<dbReference type="PANTHER" id="PTHR30469">
    <property type="entry name" value="MULTIDRUG RESISTANCE PROTEIN MDTA"/>
    <property type="match status" value="1"/>
</dbReference>
<dbReference type="RefSeq" id="WP_128352110.1">
    <property type="nucleotide sequence ID" value="NZ_CAXBCQ010000001.1"/>
</dbReference>
<keyword evidence="2" id="KW-0175">Coiled coil</keyword>
<evidence type="ECO:0000313" key="7">
    <source>
        <dbReference type="Proteomes" id="UP000288789"/>
    </source>
</evidence>
<feature type="domain" description="CzcB-like alpha-helical hairpin" evidence="3">
    <location>
        <begin position="98"/>
        <end position="149"/>
    </location>
</feature>
<protein>
    <submittedName>
        <fullName evidence="6">Efflux RND transporter periplasmic adaptor subunit</fullName>
    </submittedName>
</protein>
<dbReference type="Proteomes" id="UP000288789">
    <property type="component" value="Unassembled WGS sequence"/>
</dbReference>
<dbReference type="SUPFAM" id="SSF111369">
    <property type="entry name" value="HlyD-like secretion proteins"/>
    <property type="match status" value="1"/>
</dbReference>
<dbReference type="PANTHER" id="PTHR30469:SF20">
    <property type="entry name" value="EFFLUX RND TRANSPORTER PERIPLASMIC ADAPTOR SUBUNIT"/>
    <property type="match status" value="1"/>
</dbReference>
<evidence type="ECO:0000259" key="4">
    <source>
        <dbReference type="Pfam" id="PF25954"/>
    </source>
</evidence>
<feature type="coiled-coil region" evidence="2">
    <location>
        <begin position="98"/>
        <end position="149"/>
    </location>
</feature>
<evidence type="ECO:0000256" key="1">
    <source>
        <dbReference type="ARBA" id="ARBA00009477"/>
    </source>
</evidence>
<name>A0A451GDV9_9GAMM</name>
<feature type="domain" description="CusB-like beta-barrel" evidence="4">
    <location>
        <begin position="191"/>
        <end position="267"/>
    </location>
</feature>
<dbReference type="GO" id="GO:0015562">
    <property type="term" value="F:efflux transmembrane transporter activity"/>
    <property type="evidence" value="ECO:0007669"/>
    <property type="project" value="TreeGrafter"/>
</dbReference>
<sequence length="359" mass="39514">MHIRFFILAALAALAGCSDAPQEKQRAAVIQPVKLHTVSFADGQRVRSFPAVVEAAQVAQLAFRVGGEIQEFPVKAGHEVTQGQLIAKLDPTDYQLVLDQAQARFELAQAQFRRTENLVDQGVISPQQFDEVKSNLEVARANVETARANVRYTELRAPFAGTIAHVFVERYETVQPQRQIATLQMNNAIDVSIRVPEGLFARVQRQTNYQPDVTFAAAPERQFKASLKEWDSTADPATNTYKVVFTLPAPENLNVLPGMSAMVSVDANAVSQQAEAAILVPTAALFSPTSDAPDQGHFVWVFNPETERVQQRQITVRAVTNQGVEVIDGLTPGEQIVIAGVHALQSEQQVRPWVKERGL</sequence>
<dbReference type="OrthoDB" id="1185083at2"/>
<dbReference type="Gene3D" id="2.40.50.100">
    <property type="match status" value="1"/>
</dbReference>
<dbReference type="PROSITE" id="PS51257">
    <property type="entry name" value="PROKAR_LIPOPROTEIN"/>
    <property type="match status" value="1"/>
</dbReference>
<dbReference type="InterPro" id="IPR058792">
    <property type="entry name" value="Beta-barrel_RND_2"/>
</dbReference>
<keyword evidence="7" id="KW-1185">Reference proteome</keyword>
<dbReference type="AlphaFoldDB" id="A0A451GDV9"/>
<dbReference type="Pfam" id="PF25967">
    <property type="entry name" value="RND-MFP_C"/>
    <property type="match status" value="1"/>
</dbReference>
<dbReference type="InterPro" id="IPR058627">
    <property type="entry name" value="MdtA-like_C"/>
</dbReference>
<evidence type="ECO:0000259" key="5">
    <source>
        <dbReference type="Pfam" id="PF25967"/>
    </source>
</evidence>
<gene>
    <name evidence="6" type="ORF">EGC76_06020</name>
</gene>
<organism evidence="6 7">
    <name type="scientific">Pseudidiomarina gelatinasegens</name>
    <dbReference type="NCBI Taxonomy" id="2487740"/>
    <lineage>
        <taxon>Bacteria</taxon>
        <taxon>Pseudomonadati</taxon>
        <taxon>Pseudomonadota</taxon>
        <taxon>Gammaproteobacteria</taxon>
        <taxon>Alteromonadales</taxon>
        <taxon>Idiomarinaceae</taxon>
        <taxon>Pseudidiomarina</taxon>
    </lineage>
</organism>
<dbReference type="GO" id="GO:1990281">
    <property type="term" value="C:efflux pump complex"/>
    <property type="evidence" value="ECO:0007669"/>
    <property type="project" value="TreeGrafter"/>
</dbReference>
<dbReference type="InterPro" id="IPR006143">
    <property type="entry name" value="RND_pump_MFP"/>
</dbReference>
<comment type="caution">
    <text evidence="6">The sequence shown here is derived from an EMBL/GenBank/DDBJ whole genome shotgun (WGS) entry which is preliminary data.</text>
</comment>
<dbReference type="InterPro" id="IPR058648">
    <property type="entry name" value="HH_CzcB-like"/>
</dbReference>
<dbReference type="Pfam" id="PF25893">
    <property type="entry name" value="HH_CzcB"/>
    <property type="match status" value="1"/>
</dbReference>
<dbReference type="NCBIfam" id="TIGR01730">
    <property type="entry name" value="RND_mfp"/>
    <property type="match status" value="1"/>
</dbReference>
<dbReference type="Gene3D" id="2.40.420.20">
    <property type="match status" value="1"/>
</dbReference>
<dbReference type="Gene3D" id="1.10.287.470">
    <property type="entry name" value="Helix hairpin bin"/>
    <property type="match status" value="1"/>
</dbReference>
<accession>A0A451GDV9</accession>
<evidence type="ECO:0000256" key="2">
    <source>
        <dbReference type="SAM" id="Coils"/>
    </source>
</evidence>
<evidence type="ECO:0000259" key="3">
    <source>
        <dbReference type="Pfam" id="PF25893"/>
    </source>
</evidence>